<feature type="domain" description="Chalcone/stilbene synthase N-terminal" evidence="5">
    <location>
        <begin position="70"/>
        <end position="199"/>
    </location>
</feature>
<dbReference type="EMBL" id="BNAB01000017">
    <property type="protein sequence ID" value="GHE04564.1"/>
    <property type="molecule type" value="Genomic_DNA"/>
</dbReference>
<feature type="active site" description="Acyl-thioester intermediate" evidence="4">
    <location>
        <position position="140"/>
    </location>
</feature>
<dbReference type="SUPFAM" id="SSF53901">
    <property type="entry name" value="Thiolase-like"/>
    <property type="match status" value="1"/>
</dbReference>
<keyword evidence="3" id="KW-0012">Acyltransferase</keyword>
<dbReference type="PANTHER" id="PTHR11877">
    <property type="entry name" value="HYDROXYMETHYLGLUTARYL-COA SYNTHASE"/>
    <property type="match status" value="1"/>
</dbReference>
<dbReference type="Pfam" id="PF02797">
    <property type="entry name" value="Chal_sti_synt_C"/>
    <property type="match status" value="1"/>
</dbReference>
<dbReference type="InterPro" id="IPR011141">
    <property type="entry name" value="Polyketide_synthase_type-III"/>
</dbReference>
<evidence type="ECO:0000259" key="6">
    <source>
        <dbReference type="Pfam" id="PF02797"/>
    </source>
</evidence>
<evidence type="ECO:0000256" key="1">
    <source>
        <dbReference type="ARBA" id="ARBA00005531"/>
    </source>
</evidence>
<reference evidence="8 9" key="2">
    <citation type="submission" date="2016-10" db="EMBL/GenBank/DDBJ databases">
        <authorList>
            <person name="Varghese N."/>
            <person name="Submissions S."/>
        </authorList>
    </citation>
    <scope>NUCLEOTIDE SEQUENCE [LARGE SCALE GENOMIC DNA]</scope>
    <source>
        <strain evidence="8 9">DSM 24802</strain>
    </source>
</reference>
<evidence type="ECO:0000256" key="3">
    <source>
        <dbReference type="ARBA" id="ARBA00023315"/>
    </source>
</evidence>
<gene>
    <name evidence="7" type="ORF">GCM10008024_32200</name>
    <name evidence="8" type="ORF">SAMN05444006_12055</name>
</gene>
<comment type="caution">
    <text evidence="7">The sequence shown here is derived from an EMBL/GenBank/DDBJ whole genome shotgun (WGS) entry which is preliminary data.</text>
</comment>
<evidence type="ECO:0000313" key="9">
    <source>
        <dbReference type="Proteomes" id="UP000199541"/>
    </source>
</evidence>
<dbReference type="AlphaFoldDB" id="A0AAN4UTS6"/>
<dbReference type="InterPro" id="IPR016039">
    <property type="entry name" value="Thiolase-like"/>
</dbReference>
<evidence type="ECO:0000313" key="7">
    <source>
        <dbReference type="EMBL" id="GHE04564.1"/>
    </source>
</evidence>
<reference evidence="7" key="3">
    <citation type="submission" date="2023-06" db="EMBL/GenBank/DDBJ databases">
        <authorList>
            <person name="Sun Q."/>
            <person name="Zhou Y."/>
        </authorList>
    </citation>
    <scope>NUCLEOTIDE SEQUENCE</scope>
    <source>
        <strain evidence="7">CGMCC 1.10859</strain>
    </source>
</reference>
<dbReference type="InterPro" id="IPR012328">
    <property type="entry name" value="Chalcone/stilbene_synt_C"/>
</dbReference>
<dbReference type="Proteomes" id="UP000634647">
    <property type="component" value="Unassembled WGS sequence"/>
</dbReference>
<evidence type="ECO:0000313" key="10">
    <source>
        <dbReference type="Proteomes" id="UP000634647"/>
    </source>
</evidence>
<dbReference type="Proteomes" id="UP000199541">
    <property type="component" value="Unassembled WGS sequence"/>
</dbReference>
<protein>
    <submittedName>
        <fullName evidence="8">(2-(2,4-dihydroxy-6-methylphenyl)-2-oxoethyl)-4-hydroxy-2-pyrone synthase</fullName>
    </submittedName>
    <submittedName>
        <fullName evidence="7">Chalcone synthase</fullName>
    </submittedName>
</protein>
<evidence type="ECO:0000256" key="4">
    <source>
        <dbReference type="PIRSR" id="PIRSR000451-1"/>
    </source>
</evidence>
<dbReference type="PIRSF" id="PIRSF000451">
    <property type="entry name" value="PKS_III"/>
    <property type="match status" value="1"/>
</dbReference>
<evidence type="ECO:0000259" key="5">
    <source>
        <dbReference type="Pfam" id="PF00195"/>
    </source>
</evidence>
<comment type="similarity">
    <text evidence="1">Belongs to the thiolase-like superfamily. Chalcone/stilbene synthases family.</text>
</comment>
<evidence type="ECO:0000313" key="8">
    <source>
        <dbReference type="EMBL" id="SDX57874.1"/>
    </source>
</evidence>
<dbReference type="EMBL" id="FNOB01000020">
    <property type="protein sequence ID" value="SDX57874.1"/>
    <property type="molecule type" value="Genomic_DNA"/>
</dbReference>
<dbReference type="Pfam" id="PF00195">
    <property type="entry name" value="Chal_sti_synt_N"/>
    <property type="match status" value="1"/>
</dbReference>
<dbReference type="GO" id="GO:0016747">
    <property type="term" value="F:acyltransferase activity, transferring groups other than amino-acyl groups"/>
    <property type="evidence" value="ECO:0007669"/>
    <property type="project" value="InterPro"/>
</dbReference>
<organism evidence="7 10">
    <name type="scientific">Allgaiera indica</name>
    <dbReference type="NCBI Taxonomy" id="765699"/>
    <lineage>
        <taxon>Bacteria</taxon>
        <taxon>Pseudomonadati</taxon>
        <taxon>Pseudomonadota</taxon>
        <taxon>Alphaproteobacteria</taxon>
        <taxon>Rhodobacterales</taxon>
        <taxon>Paracoccaceae</taxon>
        <taxon>Allgaiera</taxon>
    </lineage>
</organism>
<dbReference type="RefSeq" id="WP_035840515.1">
    <property type="nucleotide sequence ID" value="NZ_BNAB01000017.1"/>
</dbReference>
<dbReference type="PANTHER" id="PTHR11877:SF99">
    <property type="entry name" value="1,3,6,8-TETRAHYDROXYNAPHTHALENE SYNTHASE"/>
    <property type="match status" value="1"/>
</dbReference>
<accession>A0AAN4UTS6</accession>
<dbReference type="GO" id="GO:0030639">
    <property type="term" value="P:polyketide biosynthetic process"/>
    <property type="evidence" value="ECO:0007669"/>
    <property type="project" value="TreeGrafter"/>
</dbReference>
<keyword evidence="2" id="KW-0808">Transferase</keyword>
<dbReference type="Gene3D" id="3.40.47.10">
    <property type="match status" value="2"/>
</dbReference>
<evidence type="ECO:0000256" key="2">
    <source>
        <dbReference type="ARBA" id="ARBA00022679"/>
    </source>
</evidence>
<proteinExistence type="inferred from homology"/>
<sequence length="356" mass="37605">MPVYLHATATAVPPHTLEQKEVARNAQRLLSPRFQQFDRVAGAFETSGIERRHSVVPMSWFDSPHGWAERNACYMAGATELFVDAAQKALAGAGWLAAEVDCVVTVSSTGVATPTLEAQALGRVGFRDDVLRVPLFGLGCAGGVSGAIVARRLALSQPGAKVLVVVVEACTLSFKTENLRKADIVATVLFGDGAAALCLSTETPAGPAITLGTPHQHTWPDTLPIMGWEVEDHGLGVVFDRSIPAFVRSEFAQVAEVAQDRAGLARDGVDRFVCHPGGTRVVEALEQVLHLEQGSLDAERAVLRDHGNMSAPTVIFVLDQVLRNGQSGQMMACALGPGFSAAFLPLNVPAAAQVAA</sequence>
<dbReference type="InterPro" id="IPR001099">
    <property type="entry name" value="Chalcone/stilbene_synt_N"/>
</dbReference>
<name>A0AAN4UTS6_9RHOB</name>
<dbReference type="CDD" id="cd00831">
    <property type="entry name" value="CHS_like"/>
    <property type="match status" value="1"/>
</dbReference>
<keyword evidence="9" id="KW-1185">Reference proteome</keyword>
<feature type="domain" description="Chalcone/stilbene synthase C-terminal" evidence="6">
    <location>
        <begin position="215"/>
        <end position="325"/>
    </location>
</feature>
<reference evidence="7" key="1">
    <citation type="journal article" date="2014" name="Int. J. Syst. Evol. Microbiol.">
        <title>Complete genome sequence of Corynebacterium casei LMG S-19264T (=DSM 44701T), isolated from a smear-ripened cheese.</title>
        <authorList>
            <consortium name="US DOE Joint Genome Institute (JGI-PGF)"/>
            <person name="Walter F."/>
            <person name="Albersmeier A."/>
            <person name="Kalinowski J."/>
            <person name="Ruckert C."/>
        </authorList>
    </citation>
    <scope>NUCLEOTIDE SEQUENCE</scope>
    <source>
        <strain evidence="7">CGMCC 1.10859</strain>
    </source>
</reference>